<dbReference type="Pfam" id="PF14144">
    <property type="entry name" value="DOG1"/>
    <property type="match status" value="1"/>
</dbReference>
<evidence type="ECO:0000313" key="2">
    <source>
        <dbReference type="EMBL" id="KAJ0979342.1"/>
    </source>
</evidence>
<dbReference type="GO" id="GO:0043565">
    <property type="term" value="F:sequence-specific DNA binding"/>
    <property type="evidence" value="ECO:0007669"/>
    <property type="project" value="InterPro"/>
</dbReference>
<dbReference type="EMBL" id="JAGGNH010000003">
    <property type="protein sequence ID" value="KAJ0979342.1"/>
    <property type="molecule type" value="Genomic_DNA"/>
</dbReference>
<dbReference type="PROSITE" id="PS51806">
    <property type="entry name" value="DOG1"/>
    <property type="match status" value="1"/>
</dbReference>
<proteinExistence type="predicted"/>
<reference evidence="2" key="1">
    <citation type="submission" date="2021-03" db="EMBL/GenBank/DDBJ databases">
        <authorList>
            <person name="Li Z."/>
            <person name="Yang C."/>
        </authorList>
    </citation>
    <scope>NUCLEOTIDE SEQUENCE</scope>
    <source>
        <strain evidence="2">Dzin_1.0</strain>
        <tissue evidence="2">Leaf</tissue>
    </source>
</reference>
<evidence type="ECO:0000313" key="3">
    <source>
        <dbReference type="Proteomes" id="UP001085076"/>
    </source>
</evidence>
<dbReference type="OrthoDB" id="542841at2759"/>
<dbReference type="PANTHER" id="PTHR46354">
    <property type="entry name" value="DOG1 DOMAIN-CONTAINING PROTEIN"/>
    <property type="match status" value="1"/>
</dbReference>
<organism evidence="2 3">
    <name type="scientific">Dioscorea zingiberensis</name>
    <dbReference type="NCBI Taxonomy" id="325984"/>
    <lineage>
        <taxon>Eukaryota</taxon>
        <taxon>Viridiplantae</taxon>
        <taxon>Streptophyta</taxon>
        <taxon>Embryophyta</taxon>
        <taxon>Tracheophyta</taxon>
        <taxon>Spermatophyta</taxon>
        <taxon>Magnoliopsida</taxon>
        <taxon>Liliopsida</taxon>
        <taxon>Dioscoreales</taxon>
        <taxon>Dioscoreaceae</taxon>
        <taxon>Dioscorea</taxon>
    </lineage>
</organism>
<dbReference type="Proteomes" id="UP001085076">
    <property type="component" value="Miscellaneous, Linkage group lg03"/>
</dbReference>
<dbReference type="PANTHER" id="PTHR46354:SF4">
    <property type="entry name" value="PROTEIN DOG1-LIKE 3"/>
    <property type="match status" value="1"/>
</dbReference>
<dbReference type="InterPro" id="IPR051886">
    <property type="entry name" value="Seed_Dev/Stress_Resp_Reg"/>
</dbReference>
<accession>A0A9D5CUN6</accession>
<comment type="caution">
    <text evidence="2">The sequence shown here is derived from an EMBL/GenBank/DDBJ whole genome shotgun (WGS) entry which is preliminary data.</text>
</comment>
<dbReference type="InterPro" id="IPR025422">
    <property type="entry name" value="TGA_domain"/>
</dbReference>
<protein>
    <recommendedName>
        <fullName evidence="1">DOG1 domain-containing protein</fullName>
    </recommendedName>
</protein>
<name>A0A9D5CUN6_9LILI</name>
<sequence>MASVNEDFSKFFEYWLAEQDRYLQALREAAAAAPPQTAAEEAEEEGRLRMLIERVVEHYEYYYKMKSESAKRDVGKMFTPTWMSLTEKMFLWSGGWRPSAAFHILYSKSGLQFEPRMEELIRGLETRDLADLSPEQLGKVDELQRRVLRAEKEISEVGAMEQEKVASSDMVDVTHAITGMMEEGEQGKLEMMEPEMKRRREGMERVLERADGLRMETIREVVEILRPMQAVHFLIAAAELHLRVHDFGVVKDAAAAERNVSE</sequence>
<feature type="domain" description="DOG1" evidence="1">
    <location>
        <begin position="5"/>
        <end position="254"/>
    </location>
</feature>
<dbReference type="AlphaFoldDB" id="A0A9D5CUN6"/>
<keyword evidence="3" id="KW-1185">Reference proteome</keyword>
<evidence type="ECO:0000259" key="1">
    <source>
        <dbReference type="PROSITE" id="PS51806"/>
    </source>
</evidence>
<dbReference type="GO" id="GO:0006351">
    <property type="term" value="P:DNA-templated transcription"/>
    <property type="evidence" value="ECO:0007669"/>
    <property type="project" value="InterPro"/>
</dbReference>
<gene>
    <name evidence="2" type="ORF">J5N97_014816</name>
</gene>
<reference evidence="2" key="2">
    <citation type="journal article" date="2022" name="Hortic Res">
        <title>The genome of Dioscorea zingiberensis sheds light on the biosynthesis, origin and evolution of the medicinally important diosgenin saponins.</title>
        <authorList>
            <person name="Li Y."/>
            <person name="Tan C."/>
            <person name="Li Z."/>
            <person name="Guo J."/>
            <person name="Li S."/>
            <person name="Chen X."/>
            <person name="Wang C."/>
            <person name="Dai X."/>
            <person name="Yang H."/>
            <person name="Song W."/>
            <person name="Hou L."/>
            <person name="Xu J."/>
            <person name="Tong Z."/>
            <person name="Xu A."/>
            <person name="Yuan X."/>
            <person name="Wang W."/>
            <person name="Yang Q."/>
            <person name="Chen L."/>
            <person name="Sun Z."/>
            <person name="Wang K."/>
            <person name="Pan B."/>
            <person name="Chen J."/>
            <person name="Bao Y."/>
            <person name="Liu F."/>
            <person name="Qi X."/>
            <person name="Gang D.R."/>
            <person name="Wen J."/>
            <person name="Li J."/>
        </authorList>
    </citation>
    <scope>NUCLEOTIDE SEQUENCE</scope>
    <source>
        <strain evidence="2">Dzin_1.0</strain>
    </source>
</reference>